<dbReference type="SUPFAM" id="SSF51206">
    <property type="entry name" value="cAMP-binding domain-like"/>
    <property type="match status" value="2"/>
</dbReference>
<dbReference type="Gene3D" id="2.60.120.10">
    <property type="entry name" value="Jelly Rolls"/>
    <property type="match status" value="2"/>
</dbReference>
<dbReference type="Pfam" id="PF00027">
    <property type="entry name" value="cNMP_binding"/>
    <property type="match status" value="2"/>
</dbReference>
<dbReference type="AlphaFoldDB" id="D0LV29"/>
<dbReference type="Gene3D" id="1.25.40.10">
    <property type="entry name" value="Tetratricopeptide repeat domain"/>
    <property type="match status" value="1"/>
</dbReference>
<dbReference type="HOGENOM" id="CLU_043936_0_0_7"/>
<feature type="domain" description="Cyclic nucleotide-binding" evidence="2">
    <location>
        <begin position="362"/>
        <end position="465"/>
    </location>
</feature>
<dbReference type="eggNOG" id="COG0664">
    <property type="taxonomic scope" value="Bacteria"/>
</dbReference>
<dbReference type="SMART" id="SM00100">
    <property type="entry name" value="cNMP"/>
    <property type="match status" value="2"/>
</dbReference>
<feature type="region of interest" description="Disordered" evidence="1">
    <location>
        <begin position="111"/>
        <end position="147"/>
    </location>
</feature>
<dbReference type="PANTHER" id="PTHR23011">
    <property type="entry name" value="CYCLIC NUCLEOTIDE-BINDING DOMAIN CONTAINING PROTEIN"/>
    <property type="match status" value="1"/>
</dbReference>
<protein>
    <submittedName>
        <fullName evidence="3">Putative transcriptional regulator, Crp/Fnr family</fullName>
    </submittedName>
</protein>
<sequence>MARRDSRTIKDQVAVARDKGKLKQALKGYLELEQIEPEDGEWARRAADMYRRLGNDNMAVAALERAVDKYVRAGFLVKAIAACKMILQIDPSHSEIQQRLTALDVERTGVGGPVGIASPEKPIEPVPIRRRSGRRTLPPGAPLDQVNLGEVVPGARQEVDARGEDSGVFEIPIDEDSGVIVIDDMDLVDIELEDDDEEETRDHGGAPAAVAAPAAAPLSEGARRALHETPLLSSLGPDAMQRLVAEVELVQLEPGQVLFRQGDAGDALYVVAEGSVSVIAEGPPRVELSNLGEGQFFGELALVTDQVRNATIEAHPQTGASLLAIAREVISDVIDEEPAVLQALLRFLRDRLVDNLVASSPLFAPFAGDERRELAGRFRFLEVKPGALMMEQGARAHGFYILLAGELEALYREAAGARGVGHLRPGDVFGEMSLLSHAPAEITVRAVTKSFLLELPANTFREVIMTHPQVLMMVSDLADSRRHALEQVLSGQGEYPTGGMRLV</sequence>
<dbReference type="PANTHER" id="PTHR23011:SF28">
    <property type="entry name" value="CYCLIC NUCLEOTIDE-BINDING DOMAIN CONTAINING PROTEIN"/>
    <property type="match status" value="1"/>
</dbReference>
<keyword evidence="4" id="KW-1185">Reference proteome</keyword>
<dbReference type="RefSeq" id="WP_012828470.1">
    <property type="nucleotide sequence ID" value="NC_013440.1"/>
</dbReference>
<proteinExistence type="predicted"/>
<dbReference type="KEGG" id="hoh:Hoch_3368"/>
<dbReference type="PROSITE" id="PS50042">
    <property type="entry name" value="CNMP_BINDING_3"/>
    <property type="match status" value="2"/>
</dbReference>
<evidence type="ECO:0000256" key="1">
    <source>
        <dbReference type="SAM" id="MobiDB-lite"/>
    </source>
</evidence>
<evidence type="ECO:0000313" key="3">
    <source>
        <dbReference type="EMBL" id="ACY15870.1"/>
    </source>
</evidence>
<dbReference type="SUPFAM" id="SSF48452">
    <property type="entry name" value="TPR-like"/>
    <property type="match status" value="1"/>
</dbReference>
<dbReference type="STRING" id="502025.Hoch_3368"/>
<reference evidence="3 4" key="1">
    <citation type="journal article" date="2010" name="Stand. Genomic Sci.">
        <title>Complete genome sequence of Haliangium ochraceum type strain (SMP-2).</title>
        <authorList>
            <consortium name="US DOE Joint Genome Institute (JGI-PGF)"/>
            <person name="Ivanova N."/>
            <person name="Daum C."/>
            <person name="Lang E."/>
            <person name="Abt B."/>
            <person name="Kopitz M."/>
            <person name="Saunders E."/>
            <person name="Lapidus A."/>
            <person name="Lucas S."/>
            <person name="Glavina Del Rio T."/>
            <person name="Nolan M."/>
            <person name="Tice H."/>
            <person name="Copeland A."/>
            <person name="Cheng J.F."/>
            <person name="Chen F."/>
            <person name="Bruce D."/>
            <person name="Goodwin L."/>
            <person name="Pitluck S."/>
            <person name="Mavromatis K."/>
            <person name="Pati A."/>
            <person name="Mikhailova N."/>
            <person name="Chen A."/>
            <person name="Palaniappan K."/>
            <person name="Land M."/>
            <person name="Hauser L."/>
            <person name="Chang Y.J."/>
            <person name="Jeffries C.D."/>
            <person name="Detter J.C."/>
            <person name="Brettin T."/>
            <person name="Rohde M."/>
            <person name="Goker M."/>
            <person name="Bristow J."/>
            <person name="Markowitz V."/>
            <person name="Eisen J.A."/>
            <person name="Hugenholtz P."/>
            <person name="Kyrpides N.C."/>
            <person name="Klenk H.P."/>
        </authorList>
    </citation>
    <scope>NUCLEOTIDE SEQUENCE [LARGE SCALE GENOMIC DNA]</scope>
    <source>
        <strain evidence="4">DSM 14365 / CIP 107738 / JCM 11303 / AJ 13395 / SMP-2</strain>
    </source>
</reference>
<feature type="compositionally biased region" description="Low complexity" evidence="1">
    <location>
        <begin position="206"/>
        <end position="217"/>
    </location>
</feature>
<name>D0LV29_HALO1</name>
<dbReference type="InterPro" id="IPR000595">
    <property type="entry name" value="cNMP-bd_dom"/>
</dbReference>
<feature type="region of interest" description="Disordered" evidence="1">
    <location>
        <begin position="195"/>
        <end position="220"/>
    </location>
</feature>
<dbReference type="PRINTS" id="PR00103">
    <property type="entry name" value="CAMPKINASE"/>
</dbReference>
<organism evidence="3 4">
    <name type="scientific">Haliangium ochraceum (strain DSM 14365 / JCM 11303 / SMP-2)</name>
    <dbReference type="NCBI Taxonomy" id="502025"/>
    <lineage>
        <taxon>Bacteria</taxon>
        <taxon>Pseudomonadati</taxon>
        <taxon>Myxococcota</taxon>
        <taxon>Polyangia</taxon>
        <taxon>Haliangiales</taxon>
        <taxon>Kofleriaceae</taxon>
        <taxon>Haliangium</taxon>
    </lineage>
</organism>
<dbReference type="InterPro" id="IPR014710">
    <property type="entry name" value="RmlC-like_jellyroll"/>
</dbReference>
<evidence type="ECO:0000259" key="2">
    <source>
        <dbReference type="PROSITE" id="PS50042"/>
    </source>
</evidence>
<dbReference type="CDD" id="cd00038">
    <property type="entry name" value="CAP_ED"/>
    <property type="match status" value="2"/>
</dbReference>
<dbReference type="InterPro" id="IPR018490">
    <property type="entry name" value="cNMP-bd_dom_sf"/>
</dbReference>
<accession>D0LV29</accession>
<feature type="domain" description="Cyclic nucleotide-binding" evidence="2">
    <location>
        <begin position="231"/>
        <end position="351"/>
    </location>
</feature>
<dbReference type="OrthoDB" id="9779457at2"/>
<gene>
    <name evidence="3" type="ordered locus">Hoch_3368</name>
</gene>
<dbReference type="InterPro" id="IPR011990">
    <property type="entry name" value="TPR-like_helical_dom_sf"/>
</dbReference>
<dbReference type="Proteomes" id="UP000001880">
    <property type="component" value="Chromosome"/>
</dbReference>
<evidence type="ECO:0000313" key="4">
    <source>
        <dbReference type="Proteomes" id="UP000001880"/>
    </source>
</evidence>
<dbReference type="EMBL" id="CP001804">
    <property type="protein sequence ID" value="ACY15870.1"/>
    <property type="molecule type" value="Genomic_DNA"/>
</dbReference>